<feature type="transmembrane region" description="Helical" evidence="1">
    <location>
        <begin position="373"/>
        <end position="393"/>
    </location>
</feature>
<keyword evidence="1" id="KW-0472">Membrane</keyword>
<comment type="caution">
    <text evidence="2">The sequence shown here is derived from an EMBL/GenBank/DDBJ whole genome shotgun (WGS) entry which is preliminary data.</text>
</comment>
<dbReference type="AlphaFoldDB" id="A0A371B164"/>
<keyword evidence="3" id="KW-1185">Reference proteome</keyword>
<feature type="transmembrane region" description="Helical" evidence="1">
    <location>
        <begin position="236"/>
        <end position="262"/>
    </location>
</feature>
<accession>A0A371B164</accession>
<sequence>MTMAGCLIACHLRASPKETAMDLRVLQSYRLAIGLAQGLFLFGLQQAFANQIWPATNAHLFASLLMAGFFVPLIAISGLGNLRQRTLAIWLAVATLICVGLASYSIYRMPIFGVAPPTRVWPLVSSQFVVCLAALLFIADNLVVAGDADRRWIARYPTLFDASWKHGVQAALALLFVSVLWGILFLGAQLFALIKIVWVGRVIAQPLFWIPVTAVGVAYALHVADSRARIVNGARTLVLVLLSWLLPVMTLLAAGFILTIPFTGLDVLWNTKRATAILLTAAGVLVFLINAAYQDGEDETARLLRYCRAAAAIVLLPIVALASYALMLRVNQYGWTPDRVIAAALAVVAACYALGYAAAIARTGLSLRWLEPVNVGTAFVIILLFLTLLTPLADPARISVNSQLARLEAGIVTPEKFDYNFLRVKTGRYGADALDAMAKQAYGPVAADNAERVRRSPFAAARPSWPPPPPAEKRLANITMVLPKGAEFPASLIQQDWSNDPKRFSLPRCLIADAKCEAALVDIDGDGTDEVLLVTVTGGSAVALKRRDDRWQIEGTLSNAFCHGFRDGFGKGEITLAEPKYKDIQVGSQRVVIQESCPPRPPAGPTIQGRVR</sequence>
<organism evidence="2 3">
    <name type="scientific">Undibacter mobilis</name>
    <dbReference type="NCBI Taxonomy" id="2292256"/>
    <lineage>
        <taxon>Bacteria</taxon>
        <taxon>Pseudomonadati</taxon>
        <taxon>Pseudomonadota</taxon>
        <taxon>Alphaproteobacteria</taxon>
        <taxon>Hyphomicrobiales</taxon>
        <taxon>Nitrobacteraceae</taxon>
        <taxon>Undibacter</taxon>
    </lineage>
</organism>
<dbReference type="Pfam" id="PF13687">
    <property type="entry name" value="DUF4153"/>
    <property type="match status" value="1"/>
</dbReference>
<evidence type="ECO:0000313" key="2">
    <source>
        <dbReference type="EMBL" id="RDV01326.1"/>
    </source>
</evidence>
<feature type="transmembrane region" description="Helical" evidence="1">
    <location>
        <begin position="340"/>
        <end position="361"/>
    </location>
</feature>
<dbReference type="OrthoDB" id="7402611at2"/>
<protein>
    <submittedName>
        <fullName evidence="2">DUF4153 domain-containing protein</fullName>
    </submittedName>
</protein>
<name>A0A371B164_9BRAD</name>
<dbReference type="InterPro" id="IPR025291">
    <property type="entry name" value="DUF4153"/>
</dbReference>
<dbReference type="Proteomes" id="UP000263993">
    <property type="component" value="Unassembled WGS sequence"/>
</dbReference>
<keyword evidence="1" id="KW-0812">Transmembrane</keyword>
<keyword evidence="1" id="KW-1133">Transmembrane helix</keyword>
<feature type="transmembrane region" description="Helical" evidence="1">
    <location>
        <begin position="87"/>
        <end position="107"/>
    </location>
</feature>
<feature type="transmembrane region" description="Helical" evidence="1">
    <location>
        <begin position="60"/>
        <end position="80"/>
    </location>
</feature>
<evidence type="ECO:0000256" key="1">
    <source>
        <dbReference type="SAM" id="Phobius"/>
    </source>
</evidence>
<gene>
    <name evidence="2" type="ORF">DXH78_19060</name>
</gene>
<dbReference type="EMBL" id="QRGO01000003">
    <property type="protein sequence ID" value="RDV01326.1"/>
    <property type="molecule type" value="Genomic_DNA"/>
</dbReference>
<feature type="transmembrane region" description="Helical" evidence="1">
    <location>
        <begin position="127"/>
        <end position="146"/>
    </location>
</feature>
<feature type="transmembrane region" description="Helical" evidence="1">
    <location>
        <begin position="274"/>
        <end position="293"/>
    </location>
</feature>
<feature type="transmembrane region" description="Helical" evidence="1">
    <location>
        <begin position="167"/>
        <end position="194"/>
    </location>
</feature>
<proteinExistence type="predicted"/>
<feature type="transmembrane region" description="Helical" evidence="1">
    <location>
        <begin position="305"/>
        <end position="328"/>
    </location>
</feature>
<feature type="transmembrane region" description="Helical" evidence="1">
    <location>
        <begin position="206"/>
        <end position="224"/>
    </location>
</feature>
<evidence type="ECO:0000313" key="3">
    <source>
        <dbReference type="Proteomes" id="UP000263993"/>
    </source>
</evidence>
<reference evidence="3" key="1">
    <citation type="submission" date="2018-08" db="EMBL/GenBank/DDBJ databases">
        <authorList>
            <person name="Kim S.-J."/>
            <person name="Jung G.-Y."/>
        </authorList>
    </citation>
    <scope>NUCLEOTIDE SEQUENCE [LARGE SCALE GENOMIC DNA]</scope>
    <source>
        <strain evidence="3">GY_H</strain>
    </source>
</reference>